<evidence type="ECO:0000313" key="3">
    <source>
        <dbReference type="EMBL" id="CRZ03700.1"/>
    </source>
</evidence>
<dbReference type="GO" id="GO:0005929">
    <property type="term" value="C:cilium"/>
    <property type="evidence" value="ECO:0007669"/>
    <property type="project" value="GOC"/>
</dbReference>
<organism evidence="3">
    <name type="scientific">Spongospora subterranea</name>
    <dbReference type="NCBI Taxonomy" id="70186"/>
    <lineage>
        <taxon>Eukaryota</taxon>
        <taxon>Sar</taxon>
        <taxon>Rhizaria</taxon>
        <taxon>Endomyxa</taxon>
        <taxon>Phytomyxea</taxon>
        <taxon>Plasmodiophorida</taxon>
        <taxon>Plasmodiophoridae</taxon>
        <taxon>Spongospora</taxon>
    </lineage>
</organism>
<dbReference type="PANTHER" id="PTHR31540">
    <property type="entry name" value="CENTROSOMAL PROTEIN OF 131 KDA"/>
    <property type="match status" value="1"/>
</dbReference>
<proteinExistence type="predicted"/>
<protein>
    <submittedName>
        <fullName evidence="3">Uncharacterized protein</fullName>
    </submittedName>
</protein>
<sequence>KKSKASELEQANERLTKLMHDQKIEYENAMQRQLQFVDQLLEDKKSLTEKAEGQYRLAEAARQLSETQAVEREKAFKARIEKLKKEWGENERMRRTLWAKEKQEVIRASLNNEINGKLANNESRHSRTMRELTERHEKEIATLKAMMNRDASTRVQNTKNAMTKEFDEQLFKLEQDRMRENIELSHKNEEDVRKSKEAMLKEFESERARWMEERRKDQDDFEKELKKAQSRSDERLAAVDVERQEEVEKVRRRASMELAKAKERMRVELEERAKDL</sequence>
<accession>A0A0H5QNF5</accession>
<dbReference type="EMBL" id="HACM01003258">
    <property type="protein sequence ID" value="CRZ03700.1"/>
    <property type="molecule type" value="Transcribed_RNA"/>
</dbReference>
<reference evidence="3" key="1">
    <citation type="submission" date="2015-04" db="EMBL/GenBank/DDBJ databases">
        <title>The genome sequence of the plant pathogenic Rhizarian Plasmodiophora brassicae reveals insights in its biotrophic life cycle and the origin of chitin synthesis.</title>
        <authorList>
            <person name="Schwelm A."/>
            <person name="Fogelqvist J."/>
            <person name="Knaust A."/>
            <person name="Julke S."/>
            <person name="Lilja T."/>
            <person name="Dhandapani V."/>
            <person name="Bonilla-Rosso G."/>
            <person name="Karlsson M."/>
            <person name="Shevchenko A."/>
            <person name="Choi S.R."/>
            <person name="Kim H.G."/>
            <person name="Park J.Y."/>
            <person name="Lim Y.P."/>
            <person name="Ludwig-Muller J."/>
            <person name="Dixelius C."/>
        </authorList>
    </citation>
    <scope>NUCLEOTIDE SEQUENCE</scope>
    <source>
        <tissue evidence="3">Potato root galls</tissue>
    </source>
</reference>
<dbReference type="InterPro" id="IPR030465">
    <property type="entry name" value="CEP131"/>
</dbReference>
<dbReference type="GO" id="GO:0035735">
    <property type="term" value="P:intraciliary transport involved in cilium assembly"/>
    <property type="evidence" value="ECO:0007669"/>
    <property type="project" value="InterPro"/>
</dbReference>
<feature type="coiled-coil region" evidence="1">
    <location>
        <begin position="1"/>
        <end position="32"/>
    </location>
</feature>
<dbReference type="AlphaFoldDB" id="A0A0H5QNF5"/>
<evidence type="ECO:0000256" key="1">
    <source>
        <dbReference type="SAM" id="Coils"/>
    </source>
</evidence>
<dbReference type="PANTHER" id="PTHR31540:SF1">
    <property type="entry name" value="CENTROSOMAL PROTEIN OF 131 KDA"/>
    <property type="match status" value="1"/>
</dbReference>
<feature type="non-terminal residue" evidence="3">
    <location>
        <position position="1"/>
    </location>
</feature>
<feature type="non-terminal residue" evidence="3">
    <location>
        <position position="276"/>
    </location>
</feature>
<feature type="region of interest" description="Disordered" evidence="2">
    <location>
        <begin position="211"/>
        <end position="236"/>
    </location>
</feature>
<keyword evidence="1" id="KW-0175">Coiled coil</keyword>
<evidence type="ECO:0000256" key="2">
    <source>
        <dbReference type="SAM" id="MobiDB-lite"/>
    </source>
</evidence>
<name>A0A0H5QNF5_9EUKA</name>